<evidence type="ECO:0000313" key="3">
    <source>
        <dbReference type="Proteomes" id="UP000439903"/>
    </source>
</evidence>
<gene>
    <name evidence="2" type="ORF">F8M41_026103</name>
</gene>
<feature type="region of interest" description="Disordered" evidence="1">
    <location>
        <begin position="160"/>
        <end position="187"/>
    </location>
</feature>
<feature type="compositionally biased region" description="Acidic residues" evidence="1">
    <location>
        <begin position="171"/>
        <end position="181"/>
    </location>
</feature>
<accession>A0A8H4ET41</accession>
<keyword evidence="3" id="KW-1185">Reference proteome</keyword>
<dbReference type="Proteomes" id="UP000439903">
    <property type="component" value="Unassembled WGS sequence"/>
</dbReference>
<comment type="caution">
    <text evidence="2">The sequence shown here is derived from an EMBL/GenBank/DDBJ whole genome shotgun (WGS) entry which is preliminary data.</text>
</comment>
<evidence type="ECO:0000313" key="2">
    <source>
        <dbReference type="EMBL" id="KAF0548395.1"/>
    </source>
</evidence>
<dbReference type="AlphaFoldDB" id="A0A8H4ET41"/>
<evidence type="ECO:0000256" key="1">
    <source>
        <dbReference type="SAM" id="MobiDB-lite"/>
    </source>
</evidence>
<protein>
    <submittedName>
        <fullName evidence="2">Putative transposase</fullName>
    </submittedName>
</protein>
<dbReference type="EMBL" id="WTPW01000097">
    <property type="protein sequence ID" value="KAF0548395.1"/>
    <property type="molecule type" value="Genomic_DNA"/>
</dbReference>
<dbReference type="OrthoDB" id="2407965at2759"/>
<organism evidence="2 3">
    <name type="scientific">Gigaspora margarita</name>
    <dbReference type="NCBI Taxonomy" id="4874"/>
    <lineage>
        <taxon>Eukaryota</taxon>
        <taxon>Fungi</taxon>
        <taxon>Fungi incertae sedis</taxon>
        <taxon>Mucoromycota</taxon>
        <taxon>Glomeromycotina</taxon>
        <taxon>Glomeromycetes</taxon>
        <taxon>Diversisporales</taxon>
        <taxon>Gigasporaceae</taxon>
        <taxon>Gigaspora</taxon>
    </lineage>
</organism>
<sequence>MRARTNYWVLQDVAQRVKAFRGFFLRLKSKTEKAGYPRFKSFGKYDSFTYSRNNNSYKLEQEKLRLASIGKVKIKLYRELEGEVKTCSIIVKNSKYYAWLNDDQSLKYYFASPILKSTILEKSTYIISKLENYSTVYQGSGILKFSNRQERNALKNIEEQAQASSTTIAEDTTEDITENTTEDMSKR</sequence>
<name>A0A8H4ET41_GIGMA</name>
<proteinExistence type="predicted"/>
<reference evidence="2 3" key="1">
    <citation type="journal article" date="2019" name="Environ. Microbiol.">
        <title>At the nexus of three kingdoms: the genome of the mycorrhizal fungus Gigaspora margarita provides insights into plant, endobacterial and fungal interactions.</title>
        <authorList>
            <person name="Venice F."/>
            <person name="Ghignone S."/>
            <person name="Salvioli di Fossalunga A."/>
            <person name="Amselem J."/>
            <person name="Novero M."/>
            <person name="Xianan X."/>
            <person name="Sedzielewska Toro K."/>
            <person name="Morin E."/>
            <person name="Lipzen A."/>
            <person name="Grigoriev I.V."/>
            <person name="Henrissat B."/>
            <person name="Martin F.M."/>
            <person name="Bonfante P."/>
        </authorList>
    </citation>
    <scope>NUCLEOTIDE SEQUENCE [LARGE SCALE GENOMIC DNA]</scope>
    <source>
        <strain evidence="2 3">BEG34</strain>
    </source>
</reference>